<evidence type="ECO:0000256" key="1">
    <source>
        <dbReference type="ARBA" id="ARBA00023125"/>
    </source>
</evidence>
<dbReference type="PANTHER" id="PTHR30055">
    <property type="entry name" value="HTH-TYPE TRANSCRIPTIONAL REGULATOR RUTR"/>
    <property type="match status" value="1"/>
</dbReference>
<evidence type="ECO:0000313" key="4">
    <source>
        <dbReference type="EMBL" id="MBR9971612.1"/>
    </source>
</evidence>
<dbReference type="PANTHER" id="PTHR30055:SF148">
    <property type="entry name" value="TETR-FAMILY TRANSCRIPTIONAL REGULATOR"/>
    <property type="match status" value="1"/>
</dbReference>
<proteinExistence type="predicted"/>
<dbReference type="PROSITE" id="PS50977">
    <property type="entry name" value="HTH_TETR_2"/>
    <property type="match status" value="1"/>
</dbReference>
<comment type="caution">
    <text evidence="4">The sequence shown here is derived from an EMBL/GenBank/DDBJ whole genome shotgun (WGS) entry which is preliminary data.</text>
</comment>
<dbReference type="RefSeq" id="WP_211547552.1">
    <property type="nucleotide sequence ID" value="NZ_JAGTUF010000005.1"/>
</dbReference>
<keyword evidence="1 2" id="KW-0238">DNA-binding</keyword>
<dbReference type="InterPro" id="IPR050109">
    <property type="entry name" value="HTH-type_TetR-like_transc_reg"/>
</dbReference>
<evidence type="ECO:0000313" key="5">
    <source>
        <dbReference type="Proteomes" id="UP000680714"/>
    </source>
</evidence>
<accession>A0ABS5IB10</accession>
<evidence type="ECO:0000256" key="2">
    <source>
        <dbReference type="PROSITE-ProRule" id="PRU00335"/>
    </source>
</evidence>
<evidence type="ECO:0000259" key="3">
    <source>
        <dbReference type="PROSITE" id="PS50977"/>
    </source>
</evidence>
<dbReference type="EMBL" id="JAGTUF010000005">
    <property type="protein sequence ID" value="MBR9971612.1"/>
    <property type="molecule type" value="Genomic_DNA"/>
</dbReference>
<feature type="DNA-binding region" description="H-T-H motif" evidence="2">
    <location>
        <begin position="27"/>
        <end position="46"/>
    </location>
</feature>
<name>A0ABS5IB10_9PROT</name>
<dbReference type="PRINTS" id="PR00455">
    <property type="entry name" value="HTHTETR"/>
</dbReference>
<dbReference type="InterPro" id="IPR009057">
    <property type="entry name" value="Homeodomain-like_sf"/>
</dbReference>
<reference evidence="4 5" key="1">
    <citation type="submission" date="2021-04" db="EMBL/GenBank/DDBJ databases">
        <title>Magnetospirillum sulfuroxidans sp. nov., a facultative chemolithoautotrophic sulfur-oxidizing alphaproteobacterium isolated from freshwater sediment and proposals for Paramagetospirillum gen. nov., and Magnetospirillaceae fam. nov.</title>
        <authorList>
            <person name="Koziaeva V."/>
            <person name="Geelhoed J.S."/>
            <person name="Sorokin D.Y."/>
            <person name="Grouzdev D.S."/>
        </authorList>
    </citation>
    <scope>NUCLEOTIDE SEQUENCE [LARGE SCALE GENOMIC DNA]</scope>
    <source>
        <strain evidence="4 5">J10</strain>
    </source>
</reference>
<dbReference type="Pfam" id="PF17937">
    <property type="entry name" value="TetR_C_28"/>
    <property type="match status" value="1"/>
</dbReference>
<protein>
    <submittedName>
        <fullName evidence="4">TetR family transcriptional regulator</fullName>
    </submittedName>
</protein>
<feature type="domain" description="HTH tetR-type" evidence="3">
    <location>
        <begin position="4"/>
        <end position="64"/>
    </location>
</feature>
<dbReference type="Gene3D" id="1.10.357.10">
    <property type="entry name" value="Tetracycline Repressor, domain 2"/>
    <property type="match status" value="1"/>
</dbReference>
<keyword evidence="5" id="KW-1185">Reference proteome</keyword>
<dbReference type="InterPro" id="IPR041479">
    <property type="entry name" value="TetR_CgmR_C"/>
</dbReference>
<sequence length="178" mass="19399">MSSPTTRDNIIDAAMAVVREQGVGKLTLDAAAKVAGLSKGGVLYHFKSKDDLIRGMIQRMIDSCDALHMEYYEHEAAGPYRWARTVVRTAFDPRGPAGDPIGGALLAAVTVNPDLLAPIHAKFAEWIDRVKSDSPNPSLAALICMAMDGYVFERMLNLPISDPDLYGRIQQTALDLLK</sequence>
<gene>
    <name evidence="4" type="ORF">KEC16_07790</name>
</gene>
<dbReference type="Proteomes" id="UP000680714">
    <property type="component" value="Unassembled WGS sequence"/>
</dbReference>
<dbReference type="Pfam" id="PF00440">
    <property type="entry name" value="TetR_N"/>
    <property type="match status" value="1"/>
</dbReference>
<dbReference type="InterPro" id="IPR001647">
    <property type="entry name" value="HTH_TetR"/>
</dbReference>
<dbReference type="SUPFAM" id="SSF46689">
    <property type="entry name" value="Homeodomain-like"/>
    <property type="match status" value="1"/>
</dbReference>
<organism evidence="4 5">
    <name type="scientific">Magnetospirillum sulfuroxidans</name>
    <dbReference type="NCBI Taxonomy" id="611300"/>
    <lineage>
        <taxon>Bacteria</taxon>
        <taxon>Pseudomonadati</taxon>
        <taxon>Pseudomonadota</taxon>
        <taxon>Alphaproteobacteria</taxon>
        <taxon>Rhodospirillales</taxon>
        <taxon>Rhodospirillaceae</taxon>
        <taxon>Magnetospirillum</taxon>
    </lineage>
</organism>